<sequence>MAMLCATCFLAASSLKYISYPWLGGFLCFGMAVAGIAYLRICHFPPAAIRGQDFFGAVSMSFFVAAFLLISAWIGWQGISDSAWSLSTRSRLAISNGAVYQYVYDNESWDYQNDCGINGTNISLPENITAEATAAIESACKKSETVWFLQWSAPCALGICNAILAAVCWVFSQAAAGLEFDPEGDAQHVKKVLKVCTSLIVLMLGMMYSAQYVSGADVTVSSALLALGAGSMVGILLFMLLEFGFERLHQSTSQDPFAKSLVSIFKSDWMKALVVGGLNVFIPIFAMLDRLRKKVRRSTGLAKRGDEDYVDPFTTEGRRVVKEMSTWAWCSIFLKIDLLGELFVAIIVGMKLTNVFFSWLNETLAAAQLSFVVLSVLVLAVALVMFLCPIVPGSAVYLFAGVIFGAQSQLEGSVGFPLGVIAASCISSTAKMIACCLQYGMGFLMGKSVKVQQFVGVDKVPTRAMEQILKQNGLKIDKVAILVAGPDWPTSVLCGILHLKIPQMLLGTTPVILVSIVPQVLVGALLTLTDGSSGIMGMVSSFVTLAAGVVQALAMCFFSYRIMMVIEEDGPALAAPRAEHAAVAELTRKESEYVAALQNASSWPNMSRGQKLLVFASALCLLVAGFVFAADYSLTEKFCFRSFSITSKIASPVEAGGLNSNVMNLVMMAGWAALGVAFAGFVLHISASKWLGQVARSHLSSTSAAPSTIGKPLKRDTE</sequence>
<proteinExistence type="predicted"/>
<keyword evidence="1" id="KW-0812">Transmembrane</keyword>
<keyword evidence="1" id="KW-1133">Transmembrane helix</keyword>
<feature type="transmembrane region" description="Helical" evidence="1">
    <location>
        <begin position="371"/>
        <end position="404"/>
    </location>
</feature>
<reference evidence="2" key="1">
    <citation type="submission" date="2021-02" db="EMBL/GenBank/DDBJ databases">
        <authorList>
            <person name="Dougan E. K."/>
            <person name="Rhodes N."/>
            <person name="Thang M."/>
            <person name="Chan C."/>
        </authorList>
    </citation>
    <scope>NUCLEOTIDE SEQUENCE</scope>
</reference>
<feature type="transmembrane region" description="Helical" evidence="1">
    <location>
        <begin position="24"/>
        <end position="42"/>
    </location>
</feature>
<feature type="transmembrane region" description="Helical" evidence="1">
    <location>
        <begin position="222"/>
        <end position="241"/>
    </location>
</feature>
<dbReference type="EMBL" id="CAJNIZ010018380">
    <property type="protein sequence ID" value="CAE7408895.1"/>
    <property type="molecule type" value="Genomic_DNA"/>
</dbReference>
<feature type="transmembrane region" description="Helical" evidence="1">
    <location>
        <begin position="505"/>
        <end position="528"/>
    </location>
</feature>
<feature type="transmembrane region" description="Helical" evidence="1">
    <location>
        <begin position="416"/>
        <end position="440"/>
    </location>
</feature>
<accession>A0A812QXW2</accession>
<gene>
    <name evidence="2" type="primary">CIT</name>
    <name evidence="2" type="ORF">SPIL2461_LOCUS10082</name>
</gene>
<feature type="transmembrane region" description="Helical" evidence="1">
    <location>
        <begin position="151"/>
        <end position="171"/>
    </location>
</feature>
<comment type="caution">
    <text evidence="2">The sequence shown here is derived from an EMBL/GenBank/DDBJ whole genome shotgun (WGS) entry which is preliminary data.</text>
</comment>
<feature type="transmembrane region" description="Helical" evidence="1">
    <location>
        <begin position="534"/>
        <end position="558"/>
    </location>
</feature>
<dbReference type="Proteomes" id="UP000649617">
    <property type="component" value="Unassembled WGS sequence"/>
</dbReference>
<organism evidence="2 3">
    <name type="scientific">Symbiodinium pilosum</name>
    <name type="common">Dinoflagellate</name>
    <dbReference type="NCBI Taxonomy" id="2952"/>
    <lineage>
        <taxon>Eukaryota</taxon>
        <taxon>Sar</taxon>
        <taxon>Alveolata</taxon>
        <taxon>Dinophyceae</taxon>
        <taxon>Suessiales</taxon>
        <taxon>Symbiodiniaceae</taxon>
        <taxon>Symbiodinium</taxon>
    </lineage>
</organism>
<feature type="transmembrane region" description="Helical" evidence="1">
    <location>
        <begin position="662"/>
        <end position="683"/>
    </location>
</feature>
<keyword evidence="1" id="KW-0472">Membrane</keyword>
<feature type="transmembrane region" description="Helical" evidence="1">
    <location>
        <begin position="326"/>
        <end position="350"/>
    </location>
</feature>
<evidence type="ECO:0000313" key="2">
    <source>
        <dbReference type="EMBL" id="CAE7408895.1"/>
    </source>
</evidence>
<dbReference type="OrthoDB" id="498037at2759"/>
<feature type="transmembrane region" description="Helical" evidence="1">
    <location>
        <begin position="54"/>
        <end position="76"/>
    </location>
</feature>
<feature type="transmembrane region" description="Helical" evidence="1">
    <location>
        <begin position="192"/>
        <end position="210"/>
    </location>
</feature>
<evidence type="ECO:0000256" key="1">
    <source>
        <dbReference type="SAM" id="Phobius"/>
    </source>
</evidence>
<feature type="transmembrane region" description="Helical" evidence="1">
    <location>
        <begin position="612"/>
        <end position="630"/>
    </location>
</feature>
<name>A0A812QXW2_SYMPI</name>
<dbReference type="AlphaFoldDB" id="A0A812QXW2"/>
<protein>
    <submittedName>
        <fullName evidence="2">CIT protein</fullName>
    </submittedName>
</protein>
<evidence type="ECO:0000313" key="3">
    <source>
        <dbReference type="Proteomes" id="UP000649617"/>
    </source>
</evidence>
<keyword evidence="3" id="KW-1185">Reference proteome</keyword>